<proteinExistence type="predicted"/>
<dbReference type="PROSITE" id="PS50005">
    <property type="entry name" value="TPR"/>
    <property type="match status" value="1"/>
</dbReference>
<organism evidence="5">
    <name type="scientific">Chromera velia CCMP2878</name>
    <dbReference type="NCBI Taxonomy" id="1169474"/>
    <lineage>
        <taxon>Eukaryota</taxon>
        <taxon>Sar</taxon>
        <taxon>Alveolata</taxon>
        <taxon>Colpodellida</taxon>
        <taxon>Chromeraceae</taxon>
        <taxon>Chromera</taxon>
    </lineage>
</organism>
<reference evidence="5" key="1">
    <citation type="submission" date="2014-11" db="EMBL/GenBank/DDBJ databases">
        <authorList>
            <person name="Otto D Thomas"/>
            <person name="Naeem Raeece"/>
        </authorList>
    </citation>
    <scope>NUCLEOTIDE SEQUENCE</scope>
</reference>
<keyword evidence="1" id="KW-0677">Repeat</keyword>
<dbReference type="InterPro" id="IPR011990">
    <property type="entry name" value="TPR-like_helical_dom_sf"/>
</dbReference>
<evidence type="ECO:0000313" key="5">
    <source>
        <dbReference type="EMBL" id="CEM17331.1"/>
    </source>
</evidence>
<dbReference type="AlphaFoldDB" id="A0A0G4FSE2"/>
<dbReference type="SMART" id="SM00028">
    <property type="entry name" value="TPR"/>
    <property type="match status" value="4"/>
</dbReference>
<feature type="repeat" description="TPR" evidence="3">
    <location>
        <begin position="176"/>
        <end position="209"/>
    </location>
</feature>
<evidence type="ECO:0000256" key="1">
    <source>
        <dbReference type="ARBA" id="ARBA00022737"/>
    </source>
</evidence>
<dbReference type="PANTHER" id="PTHR44858:SF20">
    <property type="entry name" value="SHSP DOMAIN-CONTAINING PROTEIN"/>
    <property type="match status" value="1"/>
</dbReference>
<dbReference type="EMBL" id="CDMZ01000580">
    <property type="protein sequence ID" value="CEM17331.1"/>
    <property type="molecule type" value="Genomic_DNA"/>
</dbReference>
<accession>A0A0G4FSE2</accession>
<dbReference type="Pfam" id="PF13424">
    <property type="entry name" value="TPR_12"/>
    <property type="match status" value="1"/>
</dbReference>
<dbReference type="InterPro" id="IPR050498">
    <property type="entry name" value="Ycf3"/>
</dbReference>
<evidence type="ECO:0000256" key="2">
    <source>
        <dbReference type="ARBA" id="ARBA00022803"/>
    </source>
</evidence>
<keyword evidence="4" id="KW-0732">Signal</keyword>
<evidence type="ECO:0000256" key="3">
    <source>
        <dbReference type="PROSITE-ProRule" id="PRU00339"/>
    </source>
</evidence>
<dbReference type="VEuPathDB" id="CryptoDB:Cvel_18432"/>
<gene>
    <name evidence="5" type="ORF">Cvel_18432</name>
</gene>
<feature type="chain" id="PRO_5005189461" evidence="4">
    <location>
        <begin position="24"/>
        <end position="429"/>
    </location>
</feature>
<evidence type="ECO:0000256" key="4">
    <source>
        <dbReference type="SAM" id="SignalP"/>
    </source>
</evidence>
<dbReference type="PhylomeDB" id="A0A0G4FSE2"/>
<dbReference type="InterPro" id="IPR019734">
    <property type="entry name" value="TPR_rpt"/>
</dbReference>
<name>A0A0G4FSE2_9ALVE</name>
<keyword evidence="2 3" id="KW-0802">TPR repeat</keyword>
<dbReference type="PANTHER" id="PTHR44858">
    <property type="entry name" value="TETRATRICOPEPTIDE REPEAT PROTEIN 6"/>
    <property type="match status" value="1"/>
</dbReference>
<dbReference type="Gene3D" id="1.25.40.10">
    <property type="entry name" value="Tetratricopeptide repeat domain"/>
    <property type="match status" value="2"/>
</dbReference>
<sequence>MSVSLFITLLCILSGGFLRPSLCFSPTDSSSSSRSFHQSARTVSPSPGLPYTDTLLLWYPQASPSSSRLRASRLPHKTPPRFSHHAGRRHFLSRALGQTLTLSLPLAVQILTVEAGQAVAASSVPAEPQQLSPEDIENIRGAFRAFDEKKLDEALLRFTQGLARLRELGRSRDEQVAILKAKGNVLVDLKRFDDALKDYNEAIEMMRSDGETAEGTARYLEYPDTFISRGLTKEGLSDWKGAIEDYDKAIKLWGGGRGPGVNPYVLVYRGNAYTKLGNWKAALEDYEAARSIFLETENTERASDARANYALALYQVGDKDRAVSIMKQVLITVPGYTDMHVALAADHYSKGEMEQAVARWTFACTKIKSGCDKYRRLEWVEEVRRWPPALLEPLGKFLRDEKVGADEIAKQGFFLGAEEPAGKAGAQRR</sequence>
<feature type="signal peptide" evidence="4">
    <location>
        <begin position="1"/>
        <end position="23"/>
    </location>
</feature>
<dbReference type="SUPFAM" id="SSF48452">
    <property type="entry name" value="TPR-like"/>
    <property type="match status" value="1"/>
</dbReference>
<protein>
    <submittedName>
        <fullName evidence="5">Uncharacterized protein</fullName>
    </submittedName>
</protein>